<keyword evidence="11" id="KW-1185">Reference proteome</keyword>
<dbReference type="SUPFAM" id="SSF52540">
    <property type="entry name" value="P-loop containing nucleoside triphosphate hydrolases"/>
    <property type="match status" value="1"/>
</dbReference>
<evidence type="ECO:0000256" key="7">
    <source>
        <dbReference type="SAM" id="Phobius"/>
    </source>
</evidence>
<name>A0A0R1U7H9_9LACO</name>
<keyword evidence="6 7" id="KW-0472">Membrane</keyword>
<keyword evidence="2 7" id="KW-0812">Transmembrane</keyword>
<protein>
    <submittedName>
        <fullName evidence="10">Abc transporter atp binding and permease protein</fullName>
    </submittedName>
</protein>
<dbReference type="InterPro" id="IPR003593">
    <property type="entry name" value="AAA+_ATPase"/>
</dbReference>
<feature type="transmembrane region" description="Helical" evidence="7">
    <location>
        <begin position="12"/>
        <end position="38"/>
    </location>
</feature>
<evidence type="ECO:0000313" key="10">
    <source>
        <dbReference type="EMBL" id="KRL88974.1"/>
    </source>
</evidence>
<dbReference type="GO" id="GO:0005524">
    <property type="term" value="F:ATP binding"/>
    <property type="evidence" value="ECO:0007669"/>
    <property type="project" value="UniProtKB-KW"/>
</dbReference>
<dbReference type="PROSITE" id="PS50893">
    <property type="entry name" value="ABC_TRANSPORTER_2"/>
    <property type="match status" value="1"/>
</dbReference>
<keyword evidence="5 7" id="KW-1133">Transmembrane helix</keyword>
<dbReference type="Gene3D" id="3.40.50.300">
    <property type="entry name" value="P-loop containing nucleotide triphosphate hydrolases"/>
    <property type="match status" value="1"/>
</dbReference>
<dbReference type="Pfam" id="PF00005">
    <property type="entry name" value="ABC_tran"/>
    <property type="match status" value="1"/>
</dbReference>
<feature type="domain" description="ABC transporter" evidence="8">
    <location>
        <begin position="321"/>
        <end position="527"/>
    </location>
</feature>
<dbReference type="SMART" id="SM00382">
    <property type="entry name" value="AAA"/>
    <property type="match status" value="1"/>
</dbReference>
<gene>
    <name evidence="10" type="ORF">FC46_GL001215</name>
</gene>
<evidence type="ECO:0000256" key="4">
    <source>
        <dbReference type="ARBA" id="ARBA00022840"/>
    </source>
</evidence>
<organism evidence="10 11">
    <name type="scientific">Lactobacillus kalixensis DSM 16043</name>
    <dbReference type="NCBI Taxonomy" id="1423763"/>
    <lineage>
        <taxon>Bacteria</taxon>
        <taxon>Bacillati</taxon>
        <taxon>Bacillota</taxon>
        <taxon>Bacilli</taxon>
        <taxon>Lactobacillales</taxon>
        <taxon>Lactobacillaceae</taxon>
        <taxon>Lactobacillus</taxon>
    </lineage>
</organism>
<evidence type="ECO:0000256" key="5">
    <source>
        <dbReference type="ARBA" id="ARBA00022989"/>
    </source>
</evidence>
<dbReference type="PATRIC" id="fig|1423763.3.peg.1231"/>
<reference evidence="10 11" key="1">
    <citation type="journal article" date="2015" name="Genome Announc.">
        <title>Expanding the biotechnology potential of lactobacilli through comparative genomics of 213 strains and associated genera.</title>
        <authorList>
            <person name="Sun Z."/>
            <person name="Harris H.M."/>
            <person name="McCann A."/>
            <person name="Guo C."/>
            <person name="Argimon S."/>
            <person name="Zhang W."/>
            <person name="Yang X."/>
            <person name="Jeffery I.B."/>
            <person name="Cooney J.C."/>
            <person name="Kagawa T.F."/>
            <person name="Liu W."/>
            <person name="Song Y."/>
            <person name="Salvetti E."/>
            <person name="Wrobel A."/>
            <person name="Rasinkangas P."/>
            <person name="Parkhill J."/>
            <person name="Rea M.C."/>
            <person name="O'Sullivan O."/>
            <person name="Ritari J."/>
            <person name="Douillard F.P."/>
            <person name="Paul Ross R."/>
            <person name="Yang R."/>
            <person name="Briner A.E."/>
            <person name="Felis G.E."/>
            <person name="de Vos W.M."/>
            <person name="Barrangou R."/>
            <person name="Klaenhammer T.R."/>
            <person name="Caufield P.W."/>
            <person name="Cui Y."/>
            <person name="Zhang H."/>
            <person name="O'Toole P.W."/>
        </authorList>
    </citation>
    <scope>NUCLEOTIDE SEQUENCE [LARGE SCALE GENOMIC DNA]</scope>
    <source>
        <strain evidence="10 11">DSM 16043</strain>
    </source>
</reference>
<dbReference type="GO" id="GO:0140359">
    <property type="term" value="F:ABC-type transporter activity"/>
    <property type="evidence" value="ECO:0007669"/>
    <property type="project" value="InterPro"/>
</dbReference>
<dbReference type="InterPro" id="IPR027417">
    <property type="entry name" value="P-loop_NTPase"/>
</dbReference>
<dbReference type="RefSeq" id="WP_057799703.1">
    <property type="nucleotide sequence ID" value="NZ_AZFM01000035.1"/>
</dbReference>
<dbReference type="Gene3D" id="1.20.1560.10">
    <property type="entry name" value="ABC transporter type 1, transmembrane domain"/>
    <property type="match status" value="1"/>
</dbReference>
<dbReference type="STRING" id="1423763.FC46_GL001215"/>
<dbReference type="PANTHER" id="PTHR24221">
    <property type="entry name" value="ATP-BINDING CASSETTE SUB-FAMILY B"/>
    <property type="match status" value="1"/>
</dbReference>
<evidence type="ECO:0000256" key="2">
    <source>
        <dbReference type="ARBA" id="ARBA00022692"/>
    </source>
</evidence>
<feature type="transmembrane region" description="Helical" evidence="7">
    <location>
        <begin position="124"/>
        <end position="143"/>
    </location>
</feature>
<dbReference type="InterPro" id="IPR003439">
    <property type="entry name" value="ABC_transporter-like_ATP-bd"/>
</dbReference>
<evidence type="ECO:0000256" key="6">
    <source>
        <dbReference type="ARBA" id="ARBA00023136"/>
    </source>
</evidence>
<dbReference type="InterPro" id="IPR039421">
    <property type="entry name" value="Type_1_exporter"/>
</dbReference>
<dbReference type="PROSITE" id="PS50929">
    <property type="entry name" value="ABC_TM1F"/>
    <property type="match status" value="1"/>
</dbReference>
<evidence type="ECO:0000313" key="11">
    <source>
        <dbReference type="Proteomes" id="UP000051036"/>
    </source>
</evidence>
<comment type="subcellular location">
    <subcellularLocation>
        <location evidence="1">Cell membrane</location>
        <topology evidence="1">Multi-pass membrane protein</topology>
    </subcellularLocation>
</comment>
<feature type="transmembrane region" description="Helical" evidence="7">
    <location>
        <begin position="149"/>
        <end position="167"/>
    </location>
</feature>
<comment type="caution">
    <text evidence="10">The sequence shown here is derived from an EMBL/GenBank/DDBJ whole genome shotgun (WGS) entry which is preliminary data.</text>
</comment>
<evidence type="ECO:0000256" key="3">
    <source>
        <dbReference type="ARBA" id="ARBA00022741"/>
    </source>
</evidence>
<evidence type="ECO:0000259" key="8">
    <source>
        <dbReference type="PROSITE" id="PS50893"/>
    </source>
</evidence>
<dbReference type="GO" id="GO:0016887">
    <property type="term" value="F:ATP hydrolysis activity"/>
    <property type="evidence" value="ECO:0007669"/>
    <property type="project" value="InterPro"/>
</dbReference>
<dbReference type="Proteomes" id="UP000051036">
    <property type="component" value="Unassembled WGS sequence"/>
</dbReference>
<dbReference type="GO" id="GO:0034040">
    <property type="term" value="F:ATPase-coupled lipid transmembrane transporter activity"/>
    <property type="evidence" value="ECO:0007669"/>
    <property type="project" value="TreeGrafter"/>
</dbReference>
<proteinExistence type="predicted"/>
<feature type="transmembrane region" description="Helical" evidence="7">
    <location>
        <begin position="235"/>
        <end position="257"/>
    </location>
</feature>
<dbReference type="EMBL" id="AZFM01000035">
    <property type="protein sequence ID" value="KRL88974.1"/>
    <property type="molecule type" value="Genomic_DNA"/>
</dbReference>
<accession>A0A0R1U7H9</accession>
<dbReference type="InterPro" id="IPR025662">
    <property type="entry name" value="Sigma_54_int_dom_ATP-bd_1"/>
</dbReference>
<sequence>MNFKEYVKINPFRFTVFALSTFLMAVLIIMMCYCTQLIIDIVLVRNWNSFLIILIIDLISGILVYALQAAAQYLNIIQEQELNDKARHQLVQNYYNDGKLHKVNEMQNRLTNDLQLINNNYYEMLFNLIYGIGLIISTIVYLILLNWQLLIAIVILVAISLLLPKITEKPLQKATEFISDSNKVYLESLNDWLSGIDQIRQFLAGAKLFSVTEKASKDLENATVKQTTYTQLLKAVNGIVSAIFGLLLFILVGYLIVNGQVSVGVLVVVGNFRFYLNQGIQIITASRGQMKGTKKLIKEVDQELVPVVSNSKSSLATPTAFSTQDLQLQFPNGEKLSYPDLQIIRGEKILLTGDSGAGKSTLFKLILGELTPSSGQVAFQDKNGNSITPDLSKIGYIPQGPVVFPASIKDNITMFDNKLDPKVNEVIKSVNFSDDIAKFTDGVNEALNLDKLNISGGQRQKIVLARAKIHDSEIILIDEGTSAIDQMATMNILHNLIKTPATIVFIAHNFNDEMRKLFDREIHLIKS</sequence>
<dbReference type="PANTHER" id="PTHR24221:SF654">
    <property type="entry name" value="ATP-BINDING CASSETTE SUB-FAMILY B MEMBER 6"/>
    <property type="match status" value="1"/>
</dbReference>
<keyword evidence="3" id="KW-0547">Nucleotide-binding</keyword>
<dbReference type="Pfam" id="PF00664">
    <property type="entry name" value="ABC_membrane"/>
    <property type="match status" value="1"/>
</dbReference>
<dbReference type="InterPro" id="IPR036640">
    <property type="entry name" value="ABC1_TM_sf"/>
</dbReference>
<feature type="transmembrane region" description="Helical" evidence="7">
    <location>
        <begin position="50"/>
        <end position="67"/>
    </location>
</feature>
<feature type="domain" description="ABC transmembrane type-1" evidence="9">
    <location>
        <begin position="18"/>
        <end position="292"/>
    </location>
</feature>
<dbReference type="GO" id="GO:0005886">
    <property type="term" value="C:plasma membrane"/>
    <property type="evidence" value="ECO:0007669"/>
    <property type="project" value="UniProtKB-SubCell"/>
</dbReference>
<evidence type="ECO:0000259" key="9">
    <source>
        <dbReference type="PROSITE" id="PS50929"/>
    </source>
</evidence>
<dbReference type="OrthoDB" id="2326711at2"/>
<dbReference type="PROSITE" id="PS00675">
    <property type="entry name" value="SIGMA54_INTERACT_1"/>
    <property type="match status" value="1"/>
</dbReference>
<evidence type="ECO:0000256" key="1">
    <source>
        <dbReference type="ARBA" id="ARBA00004651"/>
    </source>
</evidence>
<dbReference type="InterPro" id="IPR011527">
    <property type="entry name" value="ABC1_TM_dom"/>
</dbReference>
<dbReference type="SUPFAM" id="SSF90123">
    <property type="entry name" value="ABC transporter transmembrane region"/>
    <property type="match status" value="1"/>
</dbReference>
<dbReference type="AlphaFoldDB" id="A0A0R1U7H9"/>
<keyword evidence="4" id="KW-0067">ATP-binding</keyword>